<comment type="cofactor">
    <cofactor evidence="12">
        <name>heme b</name>
        <dbReference type="ChEBI" id="CHEBI:60344"/>
    </cofactor>
    <text evidence="12">Binds 1 heme b (iron(II)-protoporphyrin IX) group per subunit.</text>
</comment>
<proteinExistence type="inferred from homology"/>
<dbReference type="PANTHER" id="PTHR31517">
    <property type="match status" value="1"/>
</dbReference>
<dbReference type="InterPro" id="IPR019793">
    <property type="entry name" value="Peroxidases_heam-ligand_BS"/>
</dbReference>
<keyword evidence="4" id="KW-0349">Heme</keyword>
<keyword evidence="16" id="KW-1185">Reference proteome</keyword>
<keyword evidence="6 12" id="KW-0106">Calcium</keyword>
<evidence type="ECO:0000256" key="10">
    <source>
        <dbReference type="ARBA" id="ARBA00023283"/>
    </source>
</evidence>
<dbReference type="OrthoDB" id="691806at2759"/>
<keyword evidence="8 12" id="KW-0408">Iron</keyword>
<sequence length="146" mass="16039">MGDPADLVALSGGHTVGRAHCGFFADRMRRQDDTFSRKLAVNCSLEPNRVQNLDVITPDAFDNAYYMALTNKQGVFTSDMALIKDRTTARIVRRFAQDKAAFFAQFAKSMAKLSQVPRSDRNVGEIRRSCFRTNGQSLVAAGAASA</sequence>
<dbReference type="PROSITE" id="PS00435">
    <property type="entry name" value="PEROXIDASE_1"/>
    <property type="match status" value="1"/>
</dbReference>
<feature type="domain" description="Plant heme peroxidase family profile" evidence="14">
    <location>
        <begin position="1"/>
        <end position="134"/>
    </location>
</feature>
<dbReference type="InterPro" id="IPR000823">
    <property type="entry name" value="Peroxidase_pln"/>
</dbReference>
<evidence type="ECO:0000313" key="15">
    <source>
        <dbReference type="EMBL" id="KAF0895577.1"/>
    </source>
</evidence>
<comment type="catalytic activity">
    <reaction evidence="1">
        <text>2 a phenolic donor + H2O2 = 2 a phenolic radical donor + 2 H2O</text>
        <dbReference type="Rhea" id="RHEA:56136"/>
        <dbReference type="ChEBI" id="CHEBI:15377"/>
        <dbReference type="ChEBI" id="CHEBI:16240"/>
        <dbReference type="ChEBI" id="CHEBI:139520"/>
        <dbReference type="ChEBI" id="CHEBI:139521"/>
        <dbReference type="EC" id="1.11.1.7"/>
    </reaction>
</comment>
<dbReference type="Gene3D" id="1.10.420.10">
    <property type="entry name" value="Peroxidase, domain 2"/>
    <property type="match status" value="1"/>
</dbReference>
<evidence type="ECO:0000256" key="5">
    <source>
        <dbReference type="ARBA" id="ARBA00022723"/>
    </source>
</evidence>
<evidence type="ECO:0000256" key="3">
    <source>
        <dbReference type="ARBA" id="ARBA00022559"/>
    </source>
</evidence>
<evidence type="ECO:0000313" key="16">
    <source>
        <dbReference type="Proteomes" id="UP000479710"/>
    </source>
</evidence>
<feature type="binding site" evidence="12">
    <location>
        <position position="15"/>
    </location>
    <ligand>
        <name>Ca(2+)</name>
        <dbReference type="ChEBI" id="CHEBI:29108"/>
        <label>2</label>
    </ligand>
</feature>
<keyword evidence="3" id="KW-0575">Peroxidase</keyword>
<protein>
    <recommendedName>
        <fullName evidence="14">Plant heme peroxidase family profile domain-containing protein</fullName>
    </recommendedName>
</protein>
<dbReference type="PRINTS" id="PR00461">
    <property type="entry name" value="PLPEROXIDASE"/>
</dbReference>
<keyword evidence="7" id="KW-0560">Oxidoreductase</keyword>
<dbReference type="InterPro" id="IPR010255">
    <property type="entry name" value="Haem_peroxidase_sf"/>
</dbReference>
<dbReference type="EMBL" id="SPHZ02000010">
    <property type="protein sequence ID" value="KAF0895577.1"/>
    <property type="molecule type" value="Genomic_DNA"/>
</dbReference>
<dbReference type="Pfam" id="PF00141">
    <property type="entry name" value="peroxidase"/>
    <property type="match status" value="1"/>
</dbReference>
<keyword evidence="5 12" id="KW-0479">Metal-binding</keyword>
<reference evidence="15 16" key="1">
    <citation type="submission" date="2019-11" db="EMBL/GenBank/DDBJ databases">
        <title>Whole genome sequence of Oryza granulata.</title>
        <authorList>
            <person name="Li W."/>
        </authorList>
    </citation>
    <scope>NUCLEOTIDE SEQUENCE [LARGE SCALE GENOMIC DNA]</scope>
    <source>
        <strain evidence="16">cv. Menghai</strain>
        <tissue evidence="15">Leaf</tissue>
    </source>
</reference>
<dbReference type="GO" id="GO:0140825">
    <property type="term" value="F:lactoperoxidase activity"/>
    <property type="evidence" value="ECO:0007669"/>
    <property type="project" value="UniProtKB-EC"/>
</dbReference>
<keyword evidence="10" id="KW-0873">Pyrrolidone carboxylic acid</keyword>
<dbReference type="SUPFAM" id="SSF48113">
    <property type="entry name" value="Heme-dependent peroxidases"/>
    <property type="match status" value="1"/>
</dbReference>
<dbReference type="PANTHER" id="PTHR31517:SF51">
    <property type="entry name" value="PEROXIDASE 55"/>
    <property type="match status" value="1"/>
</dbReference>
<accession>A0A6G1C6H0</accession>
<feature type="disulfide bond" evidence="13">
    <location>
        <begin position="21"/>
        <end position="43"/>
    </location>
</feature>
<comment type="cofactor">
    <cofactor evidence="12">
        <name>Ca(2+)</name>
        <dbReference type="ChEBI" id="CHEBI:29108"/>
    </cofactor>
    <text evidence="12">Binds 2 calcium ions per subunit.</text>
</comment>
<dbReference type="PROSITE" id="PS50873">
    <property type="entry name" value="PEROXIDASE_4"/>
    <property type="match status" value="1"/>
</dbReference>
<keyword evidence="9 13" id="KW-1015">Disulfide bond</keyword>
<dbReference type="FunFam" id="1.10.420.10:FF:000001">
    <property type="entry name" value="Peroxidase"/>
    <property type="match status" value="1"/>
</dbReference>
<feature type="binding site" description="axial binding residue" evidence="12">
    <location>
        <position position="14"/>
    </location>
    <ligand>
        <name>heme b</name>
        <dbReference type="ChEBI" id="CHEBI:60344"/>
    </ligand>
    <ligandPart>
        <name>Fe</name>
        <dbReference type="ChEBI" id="CHEBI:18248"/>
    </ligandPart>
</feature>
<evidence type="ECO:0000256" key="4">
    <source>
        <dbReference type="ARBA" id="ARBA00022617"/>
    </source>
</evidence>
<dbReference type="Proteomes" id="UP000479710">
    <property type="component" value="Unassembled WGS sequence"/>
</dbReference>
<evidence type="ECO:0000256" key="13">
    <source>
        <dbReference type="PIRSR" id="PIRSR600823-5"/>
    </source>
</evidence>
<evidence type="ECO:0000256" key="2">
    <source>
        <dbReference type="ARBA" id="ARBA00006873"/>
    </source>
</evidence>
<comment type="caution">
    <text evidence="15">The sequence shown here is derived from an EMBL/GenBank/DDBJ whole genome shotgun (WGS) entry which is preliminary data.</text>
</comment>
<name>A0A6G1C6H0_9ORYZ</name>
<feature type="binding site" evidence="12">
    <location>
        <position position="62"/>
    </location>
    <ligand>
        <name>Ca(2+)</name>
        <dbReference type="ChEBI" id="CHEBI:29108"/>
        <label>2</label>
    </ligand>
</feature>
<organism evidence="15 16">
    <name type="scientific">Oryza meyeriana var. granulata</name>
    <dbReference type="NCBI Taxonomy" id="110450"/>
    <lineage>
        <taxon>Eukaryota</taxon>
        <taxon>Viridiplantae</taxon>
        <taxon>Streptophyta</taxon>
        <taxon>Embryophyta</taxon>
        <taxon>Tracheophyta</taxon>
        <taxon>Spermatophyta</taxon>
        <taxon>Magnoliopsida</taxon>
        <taxon>Liliopsida</taxon>
        <taxon>Poales</taxon>
        <taxon>Poaceae</taxon>
        <taxon>BOP clade</taxon>
        <taxon>Oryzoideae</taxon>
        <taxon>Oryzeae</taxon>
        <taxon>Oryzinae</taxon>
        <taxon>Oryza</taxon>
        <taxon>Oryza meyeriana</taxon>
    </lineage>
</organism>
<keyword evidence="11" id="KW-0376">Hydrogen peroxide</keyword>
<evidence type="ECO:0000259" key="14">
    <source>
        <dbReference type="PROSITE" id="PS50873"/>
    </source>
</evidence>
<dbReference type="GO" id="GO:0042744">
    <property type="term" value="P:hydrogen peroxide catabolic process"/>
    <property type="evidence" value="ECO:0007669"/>
    <property type="project" value="UniProtKB-KW"/>
</dbReference>
<dbReference type="GO" id="GO:0020037">
    <property type="term" value="F:heme binding"/>
    <property type="evidence" value="ECO:0007669"/>
    <property type="project" value="InterPro"/>
</dbReference>
<feature type="binding site" evidence="12">
    <location>
        <position position="54"/>
    </location>
    <ligand>
        <name>Ca(2+)</name>
        <dbReference type="ChEBI" id="CHEBI:29108"/>
        <label>2</label>
    </ligand>
</feature>
<evidence type="ECO:0000256" key="6">
    <source>
        <dbReference type="ARBA" id="ARBA00022837"/>
    </source>
</evidence>
<comment type="similarity">
    <text evidence="2">Belongs to the peroxidase family. Ascorbate peroxidase subfamily.</text>
</comment>
<evidence type="ECO:0000256" key="7">
    <source>
        <dbReference type="ARBA" id="ARBA00023002"/>
    </source>
</evidence>
<dbReference type="PRINTS" id="PR00458">
    <property type="entry name" value="PEROXIDASE"/>
</dbReference>
<dbReference type="GO" id="GO:0006979">
    <property type="term" value="P:response to oxidative stress"/>
    <property type="evidence" value="ECO:0007669"/>
    <property type="project" value="InterPro"/>
</dbReference>
<evidence type="ECO:0000256" key="1">
    <source>
        <dbReference type="ARBA" id="ARBA00000189"/>
    </source>
</evidence>
<feature type="binding site" evidence="12">
    <location>
        <position position="57"/>
    </location>
    <ligand>
        <name>Ca(2+)</name>
        <dbReference type="ChEBI" id="CHEBI:29108"/>
        <label>2</label>
    </ligand>
</feature>
<evidence type="ECO:0000256" key="8">
    <source>
        <dbReference type="ARBA" id="ARBA00023004"/>
    </source>
</evidence>
<evidence type="ECO:0000256" key="11">
    <source>
        <dbReference type="ARBA" id="ARBA00023324"/>
    </source>
</evidence>
<dbReference type="GO" id="GO:0046872">
    <property type="term" value="F:metal ion binding"/>
    <property type="evidence" value="ECO:0007669"/>
    <property type="project" value="UniProtKB-KW"/>
</dbReference>
<gene>
    <name evidence="15" type="ORF">E2562_013892</name>
</gene>
<evidence type="ECO:0000256" key="9">
    <source>
        <dbReference type="ARBA" id="ARBA00023157"/>
    </source>
</evidence>
<dbReference type="AlphaFoldDB" id="A0A6G1C6H0"/>
<dbReference type="InterPro" id="IPR002016">
    <property type="entry name" value="Haem_peroxidase"/>
</dbReference>
<evidence type="ECO:0000256" key="12">
    <source>
        <dbReference type="PIRSR" id="PIRSR600823-3"/>
    </source>
</evidence>